<evidence type="ECO:0000313" key="13">
    <source>
        <dbReference type="EMBL" id="MBE5039305.1"/>
    </source>
</evidence>
<dbReference type="PANTHER" id="PTHR48085:SF5">
    <property type="entry name" value="CADMIUM_ZINC-TRANSPORTING ATPASE HMA4-RELATED"/>
    <property type="match status" value="1"/>
</dbReference>
<keyword evidence="5 11" id="KW-0479">Metal-binding</keyword>
<dbReference type="Gene3D" id="2.70.150.10">
    <property type="entry name" value="Calcium-transporting ATPase, cytoplasmic transduction domain A"/>
    <property type="match status" value="1"/>
</dbReference>
<keyword evidence="3" id="KW-0104">Cadmium</keyword>
<comment type="caution">
    <text evidence="13">The sequence shown here is derived from an EMBL/GenBank/DDBJ whole genome shotgun (WGS) entry which is preliminary data.</text>
</comment>
<dbReference type="GO" id="GO:0046872">
    <property type="term" value="F:metal ion binding"/>
    <property type="evidence" value="ECO:0007669"/>
    <property type="project" value="UniProtKB-KW"/>
</dbReference>
<dbReference type="InterPro" id="IPR008250">
    <property type="entry name" value="ATPase_P-typ_transduc_dom_A_sf"/>
</dbReference>
<dbReference type="NCBIfam" id="TIGR01525">
    <property type="entry name" value="ATPase-IB_hvy"/>
    <property type="match status" value="1"/>
</dbReference>
<feature type="transmembrane region" description="Helical" evidence="11">
    <location>
        <begin position="65"/>
        <end position="90"/>
    </location>
</feature>
<accession>A0A9D5M2A7</accession>
<dbReference type="NCBIfam" id="TIGR01512">
    <property type="entry name" value="ATPase-IB2_Cd"/>
    <property type="match status" value="1"/>
</dbReference>
<dbReference type="SFLD" id="SFLDG00002">
    <property type="entry name" value="C1.7:_P-type_atpase_like"/>
    <property type="match status" value="1"/>
</dbReference>
<dbReference type="PROSITE" id="PS00154">
    <property type="entry name" value="ATPASE_E1_E2"/>
    <property type="match status" value="1"/>
</dbReference>
<dbReference type="InterPro" id="IPR059000">
    <property type="entry name" value="ATPase_P-type_domA"/>
</dbReference>
<evidence type="ECO:0000256" key="3">
    <source>
        <dbReference type="ARBA" id="ARBA00022539"/>
    </source>
</evidence>
<keyword evidence="7 11" id="KW-1133">Transmembrane helix</keyword>
<dbReference type="InterPro" id="IPR027256">
    <property type="entry name" value="P-typ_ATPase_IB"/>
</dbReference>
<evidence type="ECO:0000256" key="4">
    <source>
        <dbReference type="ARBA" id="ARBA00022692"/>
    </source>
</evidence>
<dbReference type="Proteomes" id="UP000806542">
    <property type="component" value="Unassembled WGS sequence"/>
</dbReference>
<keyword evidence="14" id="KW-1185">Reference proteome</keyword>
<dbReference type="InterPro" id="IPR023214">
    <property type="entry name" value="HAD_sf"/>
</dbReference>
<name>A0A9D5M2A7_9FIRM</name>
<evidence type="ECO:0000313" key="14">
    <source>
        <dbReference type="Proteomes" id="UP000806542"/>
    </source>
</evidence>
<dbReference type="SUPFAM" id="SSF81653">
    <property type="entry name" value="Calcium ATPase, transduction domain A"/>
    <property type="match status" value="1"/>
</dbReference>
<dbReference type="FunFam" id="2.70.150.10:FF:000002">
    <property type="entry name" value="Copper-transporting ATPase 1, putative"/>
    <property type="match status" value="1"/>
</dbReference>
<keyword evidence="6" id="KW-1278">Translocase</keyword>
<evidence type="ECO:0000259" key="12">
    <source>
        <dbReference type="Pfam" id="PF00122"/>
    </source>
</evidence>
<evidence type="ECO:0000256" key="1">
    <source>
        <dbReference type="ARBA" id="ARBA00004651"/>
    </source>
</evidence>
<feature type="transmembrane region" description="Helical" evidence="11">
    <location>
        <begin position="233"/>
        <end position="252"/>
    </location>
</feature>
<dbReference type="EC" id="7.2.2.21" evidence="9"/>
<dbReference type="AlphaFoldDB" id="A0A9D5M2A7"/>
<sequence length="619" mass="66443">MSKELKLELWRIGLSVILFVLALLLPGGAVGKAAAFLICCLVAGGDVLIKAVRNIFHGEIFDENFLMALAAVGAFVIGEYSEAAAVLLFYQVGEWFQSFAAGKSRTSISALMDIRPEYANAEQNGTTVRVLPGQLKVGDLIRIFPGERIPVDGVVLDGISSLDTSALTGESVPREIYPGDDVVSGCINQTGVLRVKVTRLFQDSAVSKILDLVEKSSDKKAHAENFITRFAKYYTPAVVCAAVLIAIVPSLITGTWSLWIHRALIFLVVSCPCALVLSVPLSFFGGIGGASRHGILVKGGQYMERLANAETVVFDKTGTLTLGIFKVSAVHPEICSRQELLEFAALAENGSNHPIAVSLRDAFGGELDLKRVQKTEEFAGRGIRAVIDGKNVYVGNSRWMEESGFAWQSCHKVGTTVHVAVDGSYAGHIVISDALKPDALEAVNHLKNMGIRRIAMLTGDNKEMGEHVASQLGIKDVYTQLLPTDKVALVEKMLAQKHGKDTLAFVGDGMNDAPVLARADIGIAMGGMGSDAAIEAADVVLMDDRPSRIADAISIARKTMWIVKENIIFALVVKGLILLLGAFGIVNMWAAVFADVGVSVLAVFNAMRTLHTIPKQKKL</sequence>
<dbReference type="PRINTS" id="PR00120">
    <property type="entry name" value="HATPASE"/>
</dbReference>
<comment type="subcellular location">
    <subcellularLocation>
        <location evidence="1">Cell membrane</location>
        <topology evidence="1">Multi-pass membrane protein</topology>
    </subcellularLocation>
</comment>
<organism evidence="13 14">
    <name type="scientific">Ructibacterium gallinarum</name>
    <dbReference type="NCBI Taxonomy" id="2779355"/>
    <lineage>
        <taxon>Bacteria</taxon>
        <taxon>Bacillati</taxon>
        <taxon>Bacillota</taxon>
        <taxon>Clostridia</taxon>
        <taxon>Eubacteriales</taxon>
        <taxon>Oscillospiraceae</taxon>
        <taxon>Ructibacterium</taxon>
    </lineage>
</organism>
<dbReference type="SUPFAM" id="SSF56784">
    <property type="entry name" value="HAD-like"/>
    <property type="match status" value="1"/>
</dbReference>
<keyword evidence="8 11" id="KW-0472">Membrane</keyword>
<dbReference type="GO" id="GO:0008551">
    <property type="term" value="F:P-type cadmium transporter activity"/>
    <property type="evidence" value="ECO:0007669"/>
    <property type="project" value="UniProtKB-EC"/>
</dbReference>
<evidence type="ECO:0000256" key="5">
    <source>
        <dbReference type="ARBA" id="ARBA00022723"/>
    </source>
</evidence>
<evidence type="ECO:0000256" key="11">
    <source>
        <dbReference type="RuleBase" id="RU362081"/>
    </source>
</evidence>
<dbReference type="InterPro" id="IPR044492">
    <property type="entry name" value="P_typ_ATPase_HD_dom"/>
</dbReference>
<gene>
    <name evidence="13" type="primary">cadA</name>
    <name evidence="13" type="ORF">INF28_02335</name>
</gene>
<dbReference type="SFLD" id="SFLDF00027">
    <property type="entry name" value="p-type_atpase"/>
    <property type="match status" value="1"/>
</dbReference>
<keyword evidence="4 11" id="KW-0812">Transmembrane</keyword>
<keyword evidence="11" id="KW-0067">ATP-binding</keyword>
<feature type="transmembrane region" description="Helical" evidence="11">
    <location>
        <begin position="592"/>
        <end position="610"/>
    </location>
</feature>
<reference evidence="13" key="1">
    <citation type="submission" date="2020-10" db="EMBL/GenBank/DDBJ databases">
        <title>ChiBAC.</title>
        <authorList>
            <person name="Zenner C."/>
            <person name="Hitch T.C.A."/>
            <person name="Clavel T."/>
        </authorList>
    </citation>
    <scope>NUCLEOTIDE SEQUENCE</scope>
    <source>
        <strain evidence="13">DSM 107454</strain>
    </source>
</reference>
<dbReference type="InterPro" id="IPR001757">
    <property type="entry name" value="P_typ_ATPase"/>
</dbReference>
<feature type="domain" description="P-type ATPase A" evidence="12">
    <location>
        <begin position="115"/>
        <end position="214"/>
    </location>
</feature>
<keyword evidence="11" id="KW-1003">Cell membrane</keyword>
<keyword evidence="11" id="KW-0547">Nucleotide-binding</keyword>
<dbReference type="Pfam" id="PF00122">
    <property type="entry name" value="E1-E2_ATPase"/>
    <property type="match status" value="1"/>
</dbReference>
<dbReference type="Gene3D" id="3.40.50.1000">
    <property type="entry name" value="HAD superfamily/HAD-like"/>
    <property type="match status" value="1"/>
</dbReference>
<protein>
    <recommendedName>
        <fullName evidence="9">Cd(2+)-exporting ATPase</fullName>
        <ecNumber evidence="9">7.2.2.21</ecNumber>
    </recommendedName>
</protein>
<evidence type="ECO:0000256" key="6">
    <source>
        <dbReference type="ARBA" id="ARBA00022967"/>
    </source>
</evidence>
<dbReference type="EMBL" id="JADCKB010000003">
    <property type="protein sequence ID" value="MBE5039305.1"/>
    <property type="molecule type" value="Genomic_DNA"/>
</dbReference>
<evidence type="ECO:0000256" key="8">
    <source>
        <dbReference type="ARBA" id="ARBA00023136"/>
    </source>
</evidence>
<dbReference type="GO" id="GO:0005886">
    <property type="term" value="C:plasma membrane"/>
    <property type="evidence" value="ECO:0007669"/>
    <property type="project" value="UniProtKB-SubCell"/>
</dbReference>
<evidence type="ECO:0000256" key="2">
    <source>
        <dbReference type="ARBA" id="ARBA00006024"/>
    </source>
</evidence>
<dbReference type="InterPro" id="IPR023299">
    <property type="entry name" value="ATPase_P-typ_cyto_dom_N"/>
</dbReference>
<dbReference type="SFLD" id="SFLDS00003">
    <property type="entry name" value="Haloacid_Dehalogenase"/>
    <property type="match status" value="1"/>
</dbReference>
<dbReference type="InterPro" id="IPR036412">
    <property type="entry name" value="HAD-like_sf"/>
</dbReference>
<comment type="catalytic activity">
    <reaction evidence="10">
        <text>Cd(2+)(in) + ATP + H2O = Cd(2+)(out) + ADP + phosphate + H(+)</text>
        <dbReference type="Rhea" id="RHEA:12132"/>
        <dbReference type="ChEBI" id="CHEBI:15377"/>
        <dbReference type="ChEBI" id="CHEBI:15378"/>
        <dbReference type="ChEBI" id="CHEBI:30616"/>
        <dbReference type="ChEBI" id="CHEBI:43474"/>
        <dbReference type="ChEBI" id="CHEBI:48775"/>
        <dbReference type="ChEBI" id="CHEBI:456216"/>
        <dbReference type="EC" id="7.2.2.21"/>
    </reaction>
</comment>
<dbReference type="NCBIfam" id="TIGR01494">
    <property type="entry name" value="ATPase_P-type"/>
    <property type="match status" value="1"/>
</dbReference>
<dbReference type="GO" id="GO:0005524">
    <property type="term" value="F:ATP binding"/>
    <property type="evidence" value="ECO:0007669"/>
    <property type="project" value="UniProtKB-UniRule"/>
</dbReference>
<dbReference type="PRINTS" id="PR00119">
    <property type="entry name" value="CATATPASE"/>
</dbReference>
<dbReference type="InterPro" id="IPR018303">
    <property type="entry name" value="ATPase_P-typ_P_site"/>
</dbReference>
<feature type="transmembrane region" description="Helical" evidence="11">
    <location>
        <begin position="12"/>
        <end position="45"/>
    </location>
</feature>
<evidence type="ECO:0000256" key="10">
    <source>
        <dbReference type="ARBA" id="ARBA00049338"/>
    </source>
</evidence>
<dbReference type="RefSeq" id="WP_226391868.1">
    <property type="nucleotide sequence ID" value="NZ_JADCKB010000003.1"/>
</dbReference>
<feature type="transmembrane region" description="Helical" evidence="11">
    <location>
        <begin position="264"/>
        <end position="284"/>
    </location>
</feature>
<dbReference type="GO" id="GO:0016887">
    <property type="term" value="F:ATP hydrolysis activity"/>
    <property type="evidence" value="ECO:0007669"/>
    <property type="project" value="InterPro"/>
</dbReference>
<dbReference type="PANTHER" id="PTHR48085">
    <property type="entry name" value="CADMIUM/ZINC-TRANSPORTING ATPASE HMA2-RELATED"/>
    <property type="match status" value="1"/>
</dbReference>
<dbReference type="SUPFAM" id="SSF81665">
    <property type="entry name" value="Calcium ATPase, transmembrane domain M"/>
    <property type="match status" value="1"/>
</dbReference>
<dbReference type="Pfam" id="PF00702">
    <property type="entry name" value="Hydrolase"/>
    <property type="match status" value="1"/>
</dbReference>
<evidence type="ECO:0000256" key="9">
    <source>
        <dbReference type="ARBA" id="ARBA00039103"/>
    </source>
</evidence>
<dbReference type="InterPro" id="IPR023298">
    <property type="entry name" value="ATPase_P-typ_TM_dom_sf"/>
</dbReference>
<dbReference type="InterPro" id="IPR051014">
    <property type="entry name" value="Cation_Transport_ATPase_IB"/>
</dbReference>
<feature type="transmembrane region" description="Helical" evidence="11">
    <location>
        <begin position="567"/>
        <end position="586"/>
    </location>
</feature>
<proteinExistence type="inferred from homology"/>
<dbReference type="Gene3D" id="3.40.1110.10">
    <property type="entry name" value="Calcium-transporting ATPase, cytoplasmic domain N"/>
    <property type="match status" value="1"/>
</dbReference>
<comment type="similarity">
    <text evidence="2 11">Belongs to the cation transport ATPase (P-type) (TC 3.A.3) family. Type IB subfamily.</text>
</comment>
<evidence type="ECO:0000256" key="7">
    <source>
        <dbReference type="ARBA" id="ARBA00022989"/>
    </source>
</evidence>